<evidence type="ECO:0000256" key="1">
    <source>
        <dbReference type="SAM" id="MobiDB-lite"/>
    </source>
</evidence>
<dbReference type="InterPro" id="IPR039048">
    <property type="entry name" value="Trub2"/>
</dbReference>
<dbReference type="SUPFAM" id="SSF55120">
    <property type="entry name" value="Pseudouridine synthase"/>
    <property type="match status" value="1"/>
</dbReference>
<accession>G1MXP2</accession>
<protein>
    <submittedName>
        <fullName evidence="2">Uncharacterized protein</fullName>
    </submittedName>
</protein>
<dbReference type="Proteomes" id="UP000001645">
    <property type="component" value="Chromosome 19"/>
</dbReference>
<evidence type="ECO:0000313" key="2">
    <source>
        <dbReference type="Ensembl" id="ENSMGAP00000003637.3"/>
    </source>
</evidence>
<organism evidence="2 3">
    <name type="scientific">Meleagris gallopavo</name>
    <name type="common">Wild turkey</name>
    <dbReference type="NCBI Taxonomy" id="9103"/>
    <lineage>
        <taxon>Eukaryota</taxon>
        <taxon>Metazoa</taxon>
        <taxon>Chordata</taxon>
        <taxon>Craniata</taxon>
        <taxon>Vertebrata</taxon>
        <taxon>Euteleostomi</taxon>
        <taxon>Archelosauria</taxon>
        <taxon>Archosauria</taxon>
        <taxon>Dinosauria</taxon>
        <taxon>Saurischia</taxon>
        <taxon>Theropoda</taxon>
        <taxon>Coelurosauria</taxon>
        <taxon>Aves</taxon>
        <taxon>Neognathae</taxon>
        <taxon>Galloanserae</taxon>
        <taxon>Galliformes</taxon>
        <taxon>Phasianidae</taxon>
        <taxon>Meleagridinae</taxon>
        <taxon>Meleagris</taxon>
    </lineage>
</organism>
<dbReference type="PANTHER" id="PTHR13195">
    <property type="entry name" value="PSEUDOURIDINE SYNTHASE-RELATED"/>
    <property type="match status" value="1"/>
</dbReference>
<dbReference type="GO" id="GO:0001522">
    <property type="term" value="P:pseudouridine synthesis"/>
    <property type="evidence" value="ECO:0007669"/>
    <property type="project" value="InterPro"/>
</dbReference>
<sequence>MGPSPLILPLFPRSRGRPTSPQLLSGIAGSDEVFPEPPLLHTQPSHLPQPPLRTPAPRTVSVGVPQSRARRAGRQQRFLQRAGRDVSGCKRASCVAVLGVGHGNKLLSHLYNCHLSKVYTVGGQFGKATEDFSNTGKLIEKTTFGKKLNRCV</sequence>
<reference evidence="2" key="2">
    <citation type="submission" date="2025-08" db="UniProtKB">
        <authorList>
            <consortium name="Ensembl"/>
        </authorList>
    </citation>
    <scope>IDENTIFICATION</scope>
</reference>
<name>G1MXP2_MELGA</name>
<dbReference type="HOGENOM" id="CLU_032087_1_1_1"/>
<dbReference type="InterPro" id="IPR020103">
    <property type="entry name" value="PsdUridine_synth_cat_dom_sf"/>
</dbReference>
<evidence type="ECO:0000313" key="3">
    <source>
        <dbReference type="Proteomes" id="UP000001645"/>
    </source>
</evidence>
<proteinExistence type="predicted"/>
<dbReference type="Ensembl" id="ENSMGAT00000004341.3">
    <property type="protein sequence ID" value="ENSMGAP00000003637.3"/>
    <property type="gene ID" value="ENSMGAG00000003894.3"/>
</dbReference>
<reference evidence="2 3" key="1">
    <citation type="journal article" date="2010" name="PLoS Biol.">
        <title>Multi-platform next-generation sequencing of the domestic turkey (Meleagris gallopavo): genome assembly and analysis.</title>
        <authorList>
            <person name="Dalloul R.A."/>
            <person name="Long J.A."/>
            <person name="Zimin A.V."/>
            <person name="Aslam L."/>
            <person name="Beal K."/>
            <person name="Blomberg L.A."/>
            <person name="Bouffard P."/>
            <person name="Burt D.W."/>
            <person name="Crasta O."/>
            <person name="Crooijmans R.P."/>
            <person name="Cooper K."/>
            <person name="Coulombe R.A."/>
            <person name="De S."/>
            <person name="Delany M.E."/>
            <person name="Dodgson J.B."/>
            <person name="Dong J.J."/>
            <person name="Evans C."/>
            <person name="Frederickson K.M."/>
            <person name="Flicek P."/>
            <person name="Florea L."/>
            <person name="Folkerts O."/>
            <person name="Groenen M.A."/>
            <person name="Harkins T.T."/>
            <person name="Herrero J."/>
            <person name="Hoffmann S."/>
            <person name="Megens H.J."/>
            <person name="Jiang A."/>
            <person name="de Jong P."/>
            <person name="Kaiser P."/>
            <person name="Kim H."/>
            <person name="Kim K.W."/>
            <person name="Kim S."/>
            <person name="Langenberger D."/>
            <person name="Lee M.K."/>
            <person name="Lee T."/>
            <person name="Mane S."/>
            <person name="Marcais G."/>
            <person name="Marz M."/>
            <person name="McElroy A.P."/>
            <person name="Modise T."/>
            <person name="Nefedov M."/>
            <person name="Notredame C."/>
            <person name="Paton I.R."/>
            <person name="Payne W.S."/>
            <person name="Pertea G."/>
            <person name="Prickett D."/>
            <person name="Puiu D."/>
            <person name="Qioa D."/>
            <person name="Raineri E."/>
            <person name="Ruffier M."/>
            <person name="Salzberg S.L."/>
            <person name="Schatz M.C."/>
            <person name="Scheuring C."/>
            <person name="Schmidt C.J."/>
            <person name="Schroeder S."/>
            <person name="Searle S.M."/>
            <person name="Smith E.J."/>
            <person name="Smith J."/>
            <person name="Sonstegard T.S."/>
            <person name="Stadler P.F."/>
            <person name="Tafer H."/>
            <person name="Tu Z.J."/>
            <person name="Van Tassell C.P."/>
            <person name="Vilella A.J."/>
            <person name="Williams K.P."/>
            <person name="Yorke J.A."/>
            <person name="Zhang L."/>
            <person name="Zhang H.B."/>
            <person name="Zhang X."/>
            <person name="Zhang Y."/>
            <person name="Reed K.M."/>
        </authorList>
    </citation>
    <scope>NUCLEOTIDE SEQUENCE [LARGE SCALE GENOMIC DNA]</scope>
</reference>
<dbReference type="InParanoid" id="G1MXP2"/>
<feature type="region of interest" description="Disordered" evidence="1">
    <location>
        <begin position="1"/>
        <end position="75"/>
    </location>
</feature>
<dbReference type="GO" id="GO:0009982">
    <property type="term" value="F:pseudouridine synthase activity"/>
    <property type="evidence" value="ECO:0007669"/>
    <property type="project" value="InterPro"/>
</dbReference>
<dbReference type="AlphaFoldDB" id="G1MXP2"/>
<dbReference type="Bgee" id="ENSMGAG00000003894">
    <property type="expression patterns" value="Expressed in thymus and 17 other cell types or tissues"/>
</dbReference>
<keyword evidence="3" id="KW-1185">Reference proteome</keyword>
<dbReference type="GO" id="GO:0003723">
    <property type="term" value="F:RNA binding"/>
    <property type="evidence" value="ECO:0007669"/>
    <property type="project" value="InterPro"/>
</dbReference>
<dbReference type="PANTHER" id="PTHR13195:SF0">
    <property type="entry name" value="PSEUDOURIDYLATE SYNTHASE TRUB2, MITOCHONDRIAL"/>
    <property type="match status" value="1"/>
</dbReference>
<reference evidence="2" key="3">
    <citation type="submission" date="2025-09" db="UniProtKB">
        <authorList>
            <consortium name="Ensembl"/>
        </authorList>
    </citation>
    <scope>IDENTIFICATION</scope>
</reference>